<accession>A0ABU7U2K1</accession>
<dbReference type="PANTHER" id="PTHR35007:SF1">
    <property type="entry name" value="PILUS ASSEMBLY PROTEIN"/>
    <property type="match status" value="1"/>
</dbReference>
<protein>
    <recommendedName>
        <fullName evidence="7">Type II secretion system protein GspF domain-containing protein</fullName>
    </recommendedName>
</protein>
<dbReference type="Proteomes" id="UP001312908">
    <property type="component" value="Unassembled WGS sequence"/>
</dbReference>
<evidence type="ECO:0000256" key="5">
    <source>
        <dbReference type="ARBA" id="ARBA00023136"/>
    </source>
</evidence>
<dbReference type="Pfam" id="PF00482">
    <property type="entry name" value="T2SSF"/>
    <property type="match status" value="1"/>
</dbReference>
<proteinExistence type="predicted"/>
<evidence type="ECO:0000256" key="3">
    <source>
        <dbReference type="ARBA" id="ARBA00022692"/>
    </source>
</evidence>
<evidence type="ECO:0000259" key="7">
    <source>
        <dbReference type="Pfam" id="PF00482"/>
    </source>
</evidence>
<reference evidence="8 9" key="1">
    <citation type="submission" date="2023-10" db="EMBL/GenBank/DDBJ databases">
        <title>Sorlinia euscelidii gen. nov., sp. nov., an acetic acid bacteria isolated from the gut of Euscelidius variegatus emitter.</title>
        <authorList>
            <person name="Michoud G."/>
            <person name="Marasco R."/>
            <person name="Seferji K."/>
            <person name="Gonella E."/>
            <person name="Garuglieri E."/>
            <person name="Alma A."/>
            <person name="Mapelli F."/>
            <person name="Borin S."/>
            <person name="Daffonchio D."/>
            <person name="Crotti E."/>
        </authorList>
    </citation>
    <scope>NUCLEOTIDE SEQUENCE [LARGE SCALE GENOMIC DNA]</scope>
    <source>
        <strain evidence="8 9">EV16P</strain>
    </source>
</reference>
<dbReference type="RefSeq" id="WP_394819032.1">
    <property type="nucleotide sequence ID" value="NZ_JAWJZY010000001.1"/>
</dbReference>
<evidence type="ECO:0000256" key="6">
    <source>
        <dbReference type="SAM" id="Phobius"/>
    </source>
</evidence>
<keyword evidence="3 6" id="KW-0812">Transmembrane</keyword>
<organism evidence="8 9">
    <name type="scientific">Sorlinia euscelidii</name>
    <dbReference type="NCBI Taxonomy" id="3081148"/>
    <lineage>
        <taxon>Bacteria</taxon>
        <taxon>Pseudomonadati</taxon>
        <taxon>Pseudomonadota</taxon>
        <taxon>Alphaproteobacteria</taxon>
        <taxon>Acetobacterales</taxon>
        <taxon>Acetobacteraceae</taxon>
        <taxon>Sorlinia</taxon>
    </lineage>
</organism>
<evidence type="ECO:0000256" key="2">
    <source>
        <dbReference type="ARBA" id="ARBA00022475"/>
    </source>
</evidence>
<feature type="transmembrane region" description="Helical" evidence="6">
    <location>
        <begin position="266"/>
        <end position="288"/>
    </location>
</feature>
<sequence length="324" mass="36089">MPLVACAALFYIFTIGAAIIILYRSRKQVSRLHERLRIHGSESARASRATLREEASTRTRRIRATRWIDRLKTGRLSRFIRYDPLLSLRILKLWPVLFVVAVMVAMTIAAIARVLLETSGAYLLFIPSWVVFVRSYVAWCESKQKSLLFSQFPDALDILVRSARIGIPLATAVIYVAENVAEPTASRFKDISERLNIGATVGEALETLVLHSPVQEYRFFAVALRLHTQTGGNIVETLETLSDTIRSRVASQSKARALLAEPKMSMTILASLPFVLMAVLVLINPGYVMPLFTSTGGHHALLFAFGLWVTGVLSMHILIKRGAP</sequence>
<comment type="subcellular location">
    <subcellularLocation>
        <location evidence="1">Cell membrane</location>
        <topology evidence="1">Multi-pass membrane protein</topology>
    </subcellularLocation>
</comment>
<evidence type="ECO:0000256" key="4">
    <source>
        <dbReference type="ARBA" id="ARBA00022989"/>
    </source>
</evidence>
<comment type="caution">
    <text evidence="8">The sequence shown here is derived from an EMBL/GenBank/DDBJ whole genome shotgun (WGS) entry which is preliminary data.</text>
</comment>
<feature type="transmembrane region" description="Helical" evidence="6">
    <location>
        <begin position="300"/>
        <end position="319"/>
    </location>
</feature>
<keyword evidence="5 6" id="KW-0472">Membrane</keyword>
<feature type="transmembrane region" description="Helical" evidence="6">
    <location>
        <begin position="6"/>
        <end position="23"/>
    </location>
</feature>
<feature type="transmembrane region" description="Helical" evidence="6">
    <location>
        <begin position="93"/>
        <end position="115"/>
    </location>
</feature>
<keyword evidence="4 6" id="KW-1133">Transmembrane helix</keyword>
<evidence type="ECO:0000256" key="1">
    <source>
        <dbReference type="ARBA" id="ARBA00004651"/>
    </source>
</evidence>
<evidence type="ECO:0000313" key="9">
    <source>
        <dbReference type="Proteomes" id="UP001312908"/>
    </source>
</evidence>
<name>A0ABU7U2K1_9PROT</name>
<dbReference type="InterPro" id="IPR018076">
    <property type="entry name" value="T2SS_GspF_dom"/>
</dbReference>
<feature type="transmembrane region" description="Helical" evidence="6">
    <location>
        <begin position="121"/>
        <end position="139"/>
    </location>
</feature>
<gene>
    <name evidence="8" type="ORF">DOFOFD_03570</name>
</gene>
<dbReference type="EMBL" id="JAWJZY010000001">
    <property type="protein sequence ID" value="MEE8658092.1"/>
    <property type="molecule type" value="Genomic_DNA"/>
</dbReference>
<keyword evidence="9" id="KW-1185">Reference proteome</keyword>
<dbReference type="PANTHER" id="PTHR35007">
    <property type="entry name" value="INTEGRAL MEMBRANE PROTEIN-RELATED"/>
    <property type="match status" value="1"/>
</dbReference>
<feature type="domain" description="Type II secretion system protein GspF" evidence="7">
    <location>
        <begin position="156"/>
        <end position="281"/>
    </location>
</feature>
<evidence type="ECO:0000313" key="8">
    <source>
        <dbReference type="EMBL" id="MEE8658092.1"/>
    </source>
</evidence>
<keyword evidence="2" id="KW-1003">Cell membrane</keyword>